<dbReference type="EC" id="7.2.1.1" evidence="16 17"/>
<keyword evidence="5 16" id="KW-0285">Flavoprotein</keyword>
<keyword evidence="3" id="KW-0997">Cell inner membrane</keyword>
<comment type="function">
    <text evidence="16">NQR complex catalyzes the reduction of ubiquinone-1 to ubiquinol by two successive reactions, coupled with the transport of Na(+) ions from the cytoplasm to the periplasm. NqrA to NqrE are probably involved in the second step, the conversion of ubisemiquinone to ubiquinol.</text>
</comment>
<name>A0A517Z6C7_9PLAN</name>
<dbReference type="GO" id="GO:0005886">
    <property type="term" value="C:plasma membrane"/>
    <property type="evidence" value="ECO:0007669"/>
    <property type="project" value="UniProtKB-SubCell"/>
</dbReference>
<evidence type="ECO:0000256" key="8">
    <source>
        <dbReference type="ARBA" id="ARBA00022967"/>
    </source>
</evidence>
<dbReference type="EMBL" id="CP036275">
    <property type="protein sequence ID" value="QDU38048.1"/>
    <property type="molecule type" value="Genomic_DNA"/>
</dbReference>
<accession>A0A517Z6C7</accession>
<keyword evidence="14 16" id="KW-0472">Membrane</keyword>
<dbReference type="AlphaFoldDB" id="A0A517Z6C7"/>
<evidence type="ECO:0000256" key="5">
    <source>
        <dbReference type="ARBA" id="ARBA00022630"/>
    </source>
</evidence>
<comment type="subcellular location">
    <subcellularLocation>
        <location evidence="16">Cell membrane</location>
        <topology evidence="16">Single-pass membrane protein</topology>
    </subcellularLocation>
</comment>
<comment type="subunit">
    <text evidence="16 17">Composed of six subunits; NqrA, NqrB, NqrC, NqrD, NqrE and NqrF.</text>
</comment>
<sequence>MSFRPNSLSGTLTVATVLCVVCSLIVSGVTVGLRPLQVKNEELKKKRNVLAAAGLWNPEEHSNEDVPELFEQIETVLINLPASTEDAPEPGTLNESLDPTTYNPLKAAKDPTQNVTIAPDQDIAGIKTRERVATAYLVKKDGQIDQIVLPVYGKGLWSTLYGFVSVAADGRTVRGITFYQHAETPGLGGEVDNPRWKAQWNGKVAIDEEGQPQIDVVKGSADGENQIDGLSGATITSVGVENLVNYWLGDDAFGPFLERLRSGELQVAAR</sequence>
<evidence type="ECO:0000256" key="11">
    <source>
        <dbReference type="ARBA" id="ARBA00023053"/>
    </source>
</evidence>
<keyword evidence="19" id="KW-0560">Oxidoreductase</keyword>
<evidence type="ECO:0000256" key="9">
    <source>
        <dbReference type="ARBA" id="ARBA00022989"/>
    </source>
</evidence>
<keyword evidence="9 16" id="KW-1133">Transmembrane helix</keyword>
<keyword evidence="1 16" id="KW-0813">Transport</keyword>
<evidence type="ECO:0000256" key="16">
    <source>
        <dbReference type="HAMAP-Rule" id="MF_00427"/>
    </source>
</evidence>
<dbReference type="Proteomes" id="UP000320496">
    <property type="component" value="Chromosome"/>
</dbReference>
<evidence type="ECO:0000259" key="18">
    <source>
        <dbReference type="SMART" id="SM00900"/>
    </source>
</evidence>
<keyword evidence="6 16" id="KW-0288">FMN</keyword>
<dbReference type="NCBIfam" id="NF003749">
    <property type="entry name" value="PRK05346.1-5"/>
    <property type="match status" value="1"/>
</dbReference>
<keyword evidence="2 16" id="KW-1003">Cell membrane</keyword>
<feature type="modified residue" description="FMN phosphoryl threonine" evidence="16">
    <location>
        <position position="234"/>
    </location>
</feature>
<comment type="catalytic activity">
    <reaction evidence="16 17">
        <text>a ubiquinone + n Na(+)(in) + NADH + H(+) = a ubiquinol + n Na(+)(out) + NAD(+)</text>
        <dbReference type="Rhea" id="RHEA:47748"/>
        <dbReference type="Rhea" id="RHEA-COMP:9565"/>
        <dbReference type="Rhea" id="RHEA-COMP:9566"/>
        <dbReference type="ChEBI" id="CHEBI:15378"/>
        <dbReference type="ChEBI" id="CHEBI:16389"/>
        <dbReference type="ChEBI" id="CHEBI:17976"/>
        <dbReference type="ChEBI" id="CHEBI:29101"/>
        <dbReference type="ChEBI" id="CHEBI:57540"/>
        <dbReference type="ChEBI" id="CHEBI:57945"/>
        <dbReference type="EC" id="7.2.1.1"/>
    </reaction>
</comment>
<keyword evidence="13 16" id="KW-0830">Ubiquinone</keyword>
<keyword evidence="11 16" id="KW-0915">Sodium</keyword>
<evidence type="ECO:0000256" key="12">
    <source>
        <dbReference type="ARBA" id="ARBA00023065"/>
    </source>
</evidence>
<evidence type="ECO:0000256" key="15">
    <source>
        <dbReference type="ARBA" id="ARBA00023201"/>
    </source>
</evidence>
<dbReference type="KEGG" id="mri:Mal4_23680"/>
<dbReference type="OrthoDB" id="9794010at2"/>
<organism evidence="19 20">
    <name type="scientific">Maioricimonas rarisocia</name>
    <dbReference type="NCBI Taxonomy" id="2528026"/>
    <lineage>
        <taxon>Bacteria</taxon>
        <taxon>Pseudomonadati</taxon>
        <taxon>Planctomycetota</taxon>
        <taxon>Planctomycetia</taxon>
        <taxon>Planctomycetales</taxon>
        <taxon>Planctomycetaceae</taxon>
        <taxon>Maioricimonas</taxon>
    </lineage>
</organism>
<protein>
    <recommendedName>
        <fullName evidence="16 17">Na(+)-translocating NADH-quinone reductase subunit C</fullName>
        <shortName evidence="16 17">Na(+)-NQR subunit C</shortName>
        <shortName evidence="16 17">Na(+)-translocating NQR subunit C</shortName>
        <ecNumber evidence="16 17">7.2.1.1</ecNumber>
    </recommendedName>
    <alternativeName>
        <fullName evidence="16 17">NQR complex subunit C</fullName>
    </alternativeName>
    <alternativeName>
        <fullName evidence="16 17">NQR-1 subunit C</fullName>
    </alternativeName>
</protein>
<keyword evidence="10 16" id="KW-0520">NAD</keyword>
<feature type="domain" description="FMN-binding" evidence="18">
    <location>
        <begin position="155"/>
        <end position="251"/>
    </location>
</feature>
<keyword evidence="15 16" id="KW-0739">Sodium transport</keyword>
<evidence type="ECO:0000256" key="17">
    <source>
        <dbReference type="PIRNR" id="PIRNR009437"/>
    </source>
</evidence>
<comment type="similarity">
    <text evidence="16 17">Belongs to the NqrC family.</text>
</comment>
<evidence type="ECO:0000313" key="20">
    <source>
        <dbReference type="Proteomes" id="UP000320496"/>
    </source>
</evidence>
<dbReference type="NCBIfam" id="TIGR01938">
    <property type="entry name" value="nqrC"/>
    <property type="match status" value="1"/>
</dbReference>
<reference evidence="19 20" key="1">
    <citation type="submission" date="2019-02" db="EMBL/GenBank/DDBJ databases">
        <title>Deep-cultivation of Planctomycetes and their phenomic and genomic characterization uncovers novel biology.</title>
        <authorList>
            <person name="Wiegand S."/>
            <person name="Jogler M."/>
            <person name="Boedeker C."/>
            <person name="Pinto D."/>
            <person name="Vollmers J."/>
            <person name="Rivas-Marin E."/>
            <person name="Kohn T."/>
            <person name="Peeters S.H."/>
            <person name="Heuer A."/>
            <person name="Rast P."/>
            <person name="Oberbeckmann S."/>
            <person name="Bunk B."/>
            <person name="Jeske O."/>
            <person name="Meyerdierks A."/>
            <person name="Storesund J.E."/>
            <person name="Kallscheuer N."/>
            <person name="Luecker S."/>
            <person name="Lage O.M."/>
            <person name="Pohl T."/>
            <person name="Merkel B.J."/>
            <person name="Hornburger P."/>
            <person name="Mueller R.-W."/>
            <person name="Bruemmer F."/>
            <person name="Labrenz M."/>
            <person name="Spormann A.M."/>
            <person name="Op den Camp H."/>
            <person name="Overmann J."/>
            <person name="Amann R."/>
            <person name="Jetten M.S.M."/>
            <person name="Mascher T."/>
            <person name="Medema M.H."/>
            <person name="Devos D.P."/>
            <person name="Kaster A.-K."/>
            <person name="Ovreas L."/>
            <person name="Rohde M."/>
            <person name="Galperin M.Y."/>
            <person name="Jogler C."/>
        </authorList>
    </citation>
    <scope>NUCLEOTIDE SEQUENCE [LARGE SCALE GENOMIC DNA]</scope>
    <source>
        <strain evidence="19 20">Mal4</strain>
    </source>
</reference>
<dbReference type="PANTHER" id="PTHR37838">
    <property type="entry name" value="NA(+)-TRANSLOCATING NADH-QUINONE REDUCTASE SUBUNIT C"/>
    <property type="match status" value="1"/>
</dbReference>
<comment type="cofactor">
    <cofactor evidence="16 17">
        <name>FMN</name>
        <dbReference type="ChEBI" id="CHEBI:58210"/>
    </cofactor>
</comment>
<evidence type="ECO:0000256" key="7">
    <source>
        <dbReference type="ARBA" id="ARBA00022692"/>
    </source>
</evidence>
<dbReference type="GO" id="GO:0010181">
    <property type="term" value="F:FMN binding"/>
    <property type="evidence" value="ECO:0007669"/>
    <property type="project" value="UniProtKB-UniRule"/>
</dbReference>
<evidence type="ECO:0000256" key="10">
    <source>
        <dbReference type="ARBA" id="ARBA00023027"/>
    </source>
</evidence>
<dbReference type="GO" id="GO:0006814">
    <property type="term" value="P:sodium ion transport"/>
    <property type="evidence" value="ECO:0007669"/>
    <property type="project" value="UniProtKB-UniRule"/>
</dbReference>
<dbReference type="GO" id="GO:0016655">
    <property type="term" value="F:oxidoreductase activity, acting on NAD(P)H, quinone or similar compound as acceptor"/>
    <property type="evidence" value="ECO:0007669"/>
    <property type="project" value="UniProtKB-UniRule"/>
</dbReference>
<dbReference type="PIRSF" id="PIRSF009437">
    <property type="entry name" value="NQR-1_subunit_C"/>
    <property type="match status" value="1"/>
</dbReference>
<dbReference type="PANTHER" id="PTHR37838:SF1">
    <property type="entry name" value="NA(+)-TRANSLOCATING NADH-QUINONE REDUCTASE SUBUNIT C"/>
    <property type="match status" value="1"/>
</dbReference>
<evidence type="ECO:0000256" key="3">
    <source>
        <dbReference type="ARBA" id="ARBA00022519"/>
    </source>
</evidence>
<keyword evidence="4 16" id="KW-0597">Phosphoprotein</keyword>
<evidence type="ECO:0000313" key="19">
    <source>
        <dbReference type="EMBL" id="QDU38048.1"/>
    </source>
</evidence>
<evidence type="ECO:0000256" key="6">
    <source>
        <dbReference type="ARBA" id="ARBA00022643"/>
    </source>
</evidence>
<dbReference type="RefSeq" id="WP_145369371.1">
    <property type="nucleotide sequence ID" value="NZ_CP036275.1"/>
</dbReference>
<keyword evidence="8 16" id="KW-1278">Translocase</keyword>
<evidence type="ECO:0000256" key="14">
    <source>
        <dbReference type="ARBA" id="ARBA00023136"/>
    </source>
</evidence>
<keyword evidence="20" id="KW-1185">Reference proteome</keyword>
<gene>
    <name evidence="16 19" type="primary">nqrC</name>
    <name evidence="19" type="ORF">Mal4_23680</name>
</gene>
<evidence type="ECO:0000256" key="1">
    <source>
        <dbReference type="ARBA" id="ARBA00022448"/>
    </source>
</evidence>
<comment type="caution">
    <text evidence="16">Lacks conserved residue(s) required for the propagation of feature annotation.</text>
</comment>
<evidence type="ECO:0000256" key="4">
    <source>
        <dbReference type="ARBA" id="ARBA00022553"/>
    </source>
</evidence>
<feature type="transmembrane region" description="Helical" evidence="16">
    <location>
        <begin position="12"/>
        <end position="36"/>
    </location>
</feature>
<dbReference type="InterPro" id="IPR010204">
    <property type="entry name" value="NqrC"/>
</dbReference>
<proteinExistence type="inferred from homology"/>
<keyword evidence="12 16" id="KW-0406">Ion transport</keyword>
<dbReference type="Pfam" id="PF04205">
    <property type="entry name" value="FMN_bind"/>
    <property type="match status" value="1"/>
</dbReference>
<dbReference type="SMART" id="SM00900">
    <property type="entry name" value="FMN_bind"/>
    <property type="match status" value="1"/>
</dbReference>
<evidence type="ECO:0000256" key="13">
    <source>
        <dbReference type="ARBA" id="ARBA00023075"/>
    </source>
</evidence>
<dbReference type="InterPro" id="IPR007329">
    <property type="entry name" value="FMN-bd"/>
</dbReference>
<dbReference type="HAMAP" id="MF_00427">
    <property type="entry name" value="NqrC"/>
    <property type="match status" value="1"/>
</dbReference>
<keyword evidence="7 16" id="KW-0812">Transmembrane</keyword>
<evidence type="ECO:0000256" key="2">
    <source>
        <dbReference type="ARBA" id="ARBA00022475"/>
    </source>
</evidence>